<dbReference type="RefSeq" id="WP_123254510.1">
    <property type="nucleotide sequence ID" value="NZ_RBED01000072.1"/>
</dbReference>
<dbReference type="SUPFAM" id="SSF55729">
    <property type="entry name" value="Acyl-CoA N-acyltransferases (Nat)"/>
    <property type="match status" value="1"/>
</dbReference>
<organism evidence="2 3">
    <name type="scientific">Arthrobacter oryzae</name>
    <dbReference type="NCBI Taxonomy" id="409290"/>
    <lineage>
        <taxon>Bacteria</taxon>
        <taxon>Bacillati</taxon>
        <taxon>Actinomycetota</taxon>
        <taxon>Actinomycetes</taxon>
        <taxon>Micrococcales</taxon>
        <taxon>Micrococcaceae</taxon>
        <taxon>Arthrobacter</taxon>
    </lineage>
</organism>
<dbReference type="InterPro" id="IPR016181">
    <property type="entry name" value="Acyl_CoA_acyltransferase"/>
</dbReference>
<dbReference type="EMBL" id="RBED01000072">
    <property type="protein sequence ID" value="RNL57576.1"/>
    <property type="molecule type" value="Genomic_DNA"/>
</dbReference>
<dbReference type="OrthoDB" id="5241264at2"/>
<dbReference type="InterPro" id="IPR000182">
    <property type="entry name" value="GNAT_dom"/>
</dbReference>
<accession>A0A3N0C4E2</accession>
<dbReference type="InterPro" id="IPR016794">
    <property type="entry name" value="UCP21603_acetyltransf"/>
</dbReference>
<reference evidence="2 3" key="1">
    <citation type="submission" date="2018-10" db="EMBL/GenBank/DDBJ databases">
        <title>Genome sequencing of Arthrobacter oryzae TNB02.</title>
        <authorList>
            <person name="Cho Y.-J."/>
            <person name="Cho A."/>
            <person name="Kim O.-S."/>
        </authorList>
    </citation>
    <scope>NUCLEOTIDE SEQUENCE [LARGE SCALE GENOMIC DNA]</scope>
    <source>
        <strain evidence="2 3">TNB02</strain>
    </source>
</reference>
<evidence type="ECO:0000313" key="2">
    <source>
        <dbReference type="EMBL" id="RNL57576.1"/>
    </source>
</evidence>
<sequence>MLSRVAPWLASRRDGAAPGVVVRVMGGADTADLLVLAQQDAVANVFILSHLATAGTASPTGGGATIFGVFDGGTLIGACWAGANLVPVQLDPELAGEVAVAAQQSGRRFASIFGPAETVLAMYAALEKLGQRAHDVRDHQPLMTIAGPPAVPPEPALGFGRLADFDRILPACAAMFEEEVGYSPFLGGREYYSRRVKGLIRQGHSLVHLGPDDEVVFKAELGAVTPEVTQVQGVWMNPALRGQGLSAGYMAAVVVLAQTVAPVTSLYVNGFNTKARATYERVGFRQVGTFATVLF</sequence>
<dbReference type="Gene3D" id="3.40.630.30">
    <property type="match status" value="1"/>
</dbReference>
<protein>
    <submittedName>
        <fullName evidence="2">DUF4081 domain-containing protein</fullName>
    </submittedName>
</protein>
<gene>
    <name evidence="2" type="ORF">D7003_05720</name>
</gene>
<dbReference type="Proteomes" id="UP000273807">
    <property type="component" value="Unassembled WGS sequence"/>
</dbReference>
<dbReference type="AlphaFoldDB" id="A0A3N0C4E2"/>
<name>A0A3N0C4E2_9MICC</name>
<proteinExistence type="predicted"/>
<dbReference type="Pfam" id="PF00583">
    <property type="entry name" value="Acetyltransf_1"/>
    <property type="match status" value="1"/>
</dbReference>
<evidence type="ECO:0000259" key="1">
    <source>
        <dbReference type="PROSITE" id="PS51186"/>
    </source>
</evidence>
<dbReference type="Pfam" id="PF13312">
    <property type="entry name" value="DUF4081"/>
    <property type="match status" value="1"/>
</dbReference>
<feature type="domain" description="N-acetyltransferase" evidence="1">
    <location>
        <begin position="160"/>
        <end position="295"/>
    </location>
</feature>
<comment type="caution">
    <text evidence="2">The sequence shown here is derived from an EMBL/GenBank/DDBJ whole genome shotgun (WGS) entry which is preliminary data.</text>
</comment>
<dbReference type="PROSITE" id="PS51186">
    <property type="entry name" value="GNAT"/>
    <property type="match status" value="1"/>
</dbReference>
<dbReference type="InterPro" id="IPR025289">
    <property type="entry name" value="DUF4081"/>
</dbReference>
<evidence type="ECO:0000313" key="3">
    <source>
        <dbReference type="Proteomes" id="UP000273807"/>
    </source>
</evidence>
<keyword evidence="3" id="KW-1185">Reference proteome</keyword>
<dbReference type="GO" id="GO:0016747">
    <property type="term" value="F:acyltransferase activity, transferring groups other than amino-acyl groups"/>
    <property type="evidence" value="ECO:0007669"/>
    <property type="project" value="InterPro"/>
</dbReference>
<dbReference type="PIRSF" id="PIRSF021603">
    <property type="entry name" value="UCP21603_acetyltransf"/>
    <property type="match status" value="1"/>
</dbReference>